<protein>
    <submittedName>
        <fullName evidence="2">TadE-like protein</fullName>
    </submittedName>
</protein>
<dbReference type="STRING" id="443156.SAMN04489867_3126"/>
<gene>
    <name evidence="2" type="ORF">SAMN04489867_3126</name>
</gene>
<evidence type="ECO:0000313" key="2">
    <source>
        <dbReference type="EMBL" id="SDP61006.1"/>
    </source>
</evidence>
<dbReference type="OrthoDB" id="4227347at2"/>
<proteinExistence type="predicted"/>
<evidence type="ECO:0000313" key="3">
    <source>
        <dbReference type="Proteomes" id="UP000199077"/>
    </source>
</evidence>
<dbReference type="InterPro" id="IPR012495">
    <property type="entry name" value="TadE-like_dom"/>
</dbReference>
<feature type="domain" description="TadE-like" evidence="1">
    <location>
        <begin position="1"/>
        <end position="37"/>
    </location>
</feature>
<keyword evidence="3" id="KW-1185">Reference proteome</keyword>
<dbReference type="EMBL" id="LT629711">
    <property type="protein sequence ID" value="SDP61006.1"/>
    <property type="molecule type" value="Genomic_DNA"/>
</dbReference>
<dbReference type="Proteomes" id="UP000199077">
    <property type="component" value="Chromosome I"/>
</dbReference>
<evidence type="ECO:0000259" key="1">
    <source>
        <dbReference type="Pfam" id="PF07811"/>
    </source>
</evidence>
<dbReference type="Pfam" id="PF07811">
    <property type="entry name" value="TadE"/>
    <property type="match status" value="1"/>
</dbReference>
<name>A0A1H0U5A8_9MICO</name>
<reference evidence="3" key="1">
    <citation type="submission" date="2016-10" db="EMBL/GenBank/DDBJ databases">
        <authorList>
            <person name="Varghese N."/>
            <person name="Submissions S."/>
        </authorList>
    </citation>
    <scope>NUCLEOTIDE SEQUENCE [LARGE SCALE GENOMIC DNA]</scope>
    <source>
        <strain evidence="3">DSM 22329</strain>
    </source>
</reference>
<sequence length="112" mass="11292">MVLLMPALFAVMFLGMQGALFYHARTVALAAAQEGVRTAAGLGGSGAAGAHDAYAFVTAAGGDDVLTAPQVRSSRSTTNATVTVTGRSLSVIPGWAPTVTQSASAPVERITQ</sequence>
<organism evidence="2 3">
    <name type="scientific">Pedococcus dokdonensis</name>
    <dbReference type="NCBI Taxonomy" id="443156"/>
    <lineage>
        <taxon>Bacteria</taxon>
        <taxon>Bacillati</taxon>
        <taxon>Actinomycetota</taxon>
        <taxon>Actinomycetes</taxon>
        <taxon>Micrococcales</taxon>
        <taxon>Intrasporangiaceae</taxon>
        <taxon>Pedococcus</taxon>
    </lineage>
</organism>
<accession>A0A1H0U5A8</accession>
<dbReference type="AlphaFoldDB" id="A0A1H0U5A8"/>